<protein>
    <submittedName>
        <fullName evidence="1 2">Uncharacterized protein</fullName>
    </submittedName>
</protein>
<sequence length="53" mass="5824">MWYPTHLCGCSWSNVDDPPGPPHNPTEVNLQEKLKILVMVGITTKKVGAEPGH</sequence>
<reference evidence="2" key="3">
    <citation type="submission" date="2015-04" db="UniProtKB">
        <authorList>
            <consortium name="EnsemblPlants"/>
        </authorList>
    </citation>
    <scope>IDENTIFICATION</scope>
    <source>
        <strain evidence="2">cv. Jemalong A17</strain>
    </source>
</reference>
<dbReference type="EMBL" id="CM001217">
    <property type="protein sequence ID" value="AES59778.1"/>
    <property type="molecule type" value="Genomic_DNA"/>
</dbReference>
<keyword evidence="3" id="KW-1185">Reference proteome</keyword>
<evidence type="ECO:0000313" key="2">
    <source>
        <dbReference type="EnsemblPlants" id="AES59778"/>
    </source>
</evidence>
<dbReference type="AlphaFoldDB" id="G7I7S6"/>
<dbReference type="EnsemblPlants" id="AES59778">
    <property type="protein sequence ID" value="AES59778"/>
    <property type="gene ID" value="MTR_1g025690"/>
</dbReference>
<name>G7I7S6_MEDTR</name>
<reference evidence="1 3" key="2">
    <citation type="journal article" date="2014" name="BMC Genomics">
        <title>An improved genome release (version Mt4.0) for the model legume Medicago truncatula.</title>
        <authorList>
            <person name="Tang H."/>
            <person name="Krishnakumar V."/>
            <person name="Bidwell S."/>
            <person name="Rosen B."/>
            <person name="Chan A."/>
            <person name="Zhou S."/>
            <person name="Gentzbittel L."/>
            <person name="Childs K.L."/>
            <person name="Yandell M."/>
            <person name="Gundlach H."/>
            <person name="Mayer K.F."/>
            <person name="Schwartz D.C."/>
            <person name="Town C.D."/>
        </authorList>
    </citation>
    <scope>GENOME REANNOTATION</scope>
    <source>
        <strain evidence="2 3">cv. Jemalong A17</strain>
    </source>
</reference>
<dbReference type="Proteomes" id="UP000002051">
    <property type="component" value="Unassembled WGS sequence"/>
</dbReference>
<dbReference type="HOGENOM" id="CLU_3071659_0_0_1"/>
<dbReference type="PaxDb" id="3880-AES59778"/>
<evidence type="ECO:0000313" key="3">
    <source>
        <dbReference type="Proteomes" id="UP000002051"/>
    </source>
</evidence>
<gene>
    <name evidence="1" type="ordered locus">MTR_1g025690</name>
</gene>
<organism evidence="1 3">
    <name type="scientific">Medicago truncatula</name>
    <name type="common">Barrel medic</name>
    <name type="synonym">Medicago tribuloides</name>
    <dbReference type="NCBI Taxonomy" id="3880"/>
    <lineage>
        <taxon>Eukaryota</taxon>
        <taxon>Viridiplantae</taxon>
        <taxon>Streptophyta</taxon>
        <taxon>Embryophyta</taxon>
        <taxon>Tracheophyta</taxon>
        <taxon>Spermatophyta</taxon>
        <taxon>Magnoliopsida</taxon>
        <taxon>eudicotyledons</taxon>
        <taxon>Gunneridae</taxon>
        <taxon>Pentapetalae</taxon>
        <taxon>rosids</taxon>
        <taxon>fabids</taxon>
        <taxon>Fabales</taxon>
        <taxon>Fabaceae</taxon>
        <taxon>Papilionoideae</taxon>
        <taxon>50 kb inversion clade</taxon>
        <taxon>NPAAA clade</taxon>
        <taxon>Hologalegina</taxon>
        <taxon>IRL clade</taxon>
        <taxon>Trifolieae</taxon>
        <taxon>Medicago</taxon>
    </lineage>
</organism>
<proteinExistence type="predicted"/>
<reference evidence="1 3" key="1">
    <citation type="journal article" date="2011" name="Nature">
        <title>The Medicago genome provides insight into the evolution of rhizobial symbioses.</title>
        <authorList>
            <person name="Young N.D."/>
            <person name="Debelle F."/>
            <person name="Oldroyd G.E."/>
            <person name="Geurts R."/>
            <person name="Cannon S.B."/>
            <person name="Udvardi M.K."/>
            <person name="Benedito V.A."/>
            <person name="Mayer K.F."/>
            <person name="Gouzy J."/>
            <person name="Schoof H."/>
            <person name="Van de Peer Y."/>
            <person name="Proost S."/>
            <person name="Cook D.R."/>
            <person name="Meyers B.C."/>
            <person name="Spannagl M."/>
            <person name="Cheung F."/>
            <person name="De Mita S."/>
            <person name="Krishnakumar V."/>
            <person name="Gundlach H."/>
            <person name="Zhou S."/>
            <person name="Mudge J."/>
            <person name="Bharti A.K."/>
            <person name="Murray J.D."/>
            <person name="Naoumkina M.A."/>
            <person name="Rosen B."/>
            <person name="Silverstein K.A."/>
            <person name="Tang H."/>
            <person name="Rombauts S."/>
            <person name="Zhao P.X."/>
            <person name="Zhou P."/>
            <person name="Barbe V."/>
            <person name="Bardou P."/>
            <person name="Bechner M."/>
            <person name="Bellec A."/>
            <person name="Berger A."/>
            <person name="Berges H."/>
            <person name="Bidwell S."/>
            <person name="Bisseling T."/>
            <person name="Choisne N."/>
            <person name="Couloux A."/>
            <person name="Denny R."/>
            <person name="Deshpande S."/>
            <person name="Dai X."/>
            <person name="Doyle J.J."/>
            <person name="Dudez A.M."/>
            <person name="Farmer A.D."/>
            <person name="Fouteau S."/>
            <person name="Franken C."/>
            <person name="Gibelin C."/>
            <person name="Gish J."/>
            <person name="Goldstein S."/>
            <person name="Gonzalez A.J."/>
            <person name="Green P.J."/>
            <person name="Hallab A."/>
            <person name="Hartog M."/>
            <person name="Hua A."/>
            <person name="Humphray S.J."/>
            <person name="Jeong D.H."/>
            <person name="Jing Y."/>
            <person name="Jocker A."/>
            <person name="Kenton S.M."/>
            <person name="Kim D.J."/>
            <person name="Klee K."/>
            <person name="Lai H."/>
            <person name="Lang C."/>
            <person name="Lin S."/>
            <person name="Macmil S.L."/>
            <person name="Magdelenat G."/>
            <person name="Matthews L."/>
            <person name="McCorrison J."/>
            <person name="Monaghan E.L."/>
            <person name="Mun J.H."/>
            <person name="Najar F.Z."/>
            <person name="Nicholson C."/>
            <person name="Noirot C."/>
            <person name="O'Bleness M."/>
            <person name="Paule C.R."/>
            <person name="Poulain J."/>
            <person name="Prion F."/>
            <person name="Qin B."/>
            <person name="Qu C."/>
            <person name="Retzel E.F."/>
            <person name="Riddle C."/>
            <person name="Sallet E."/>
            <person name="Samain S."/>
            <person name="Samson N."/>
            <person name="Sanders I."/>
            <person name="Saurat O."/>
            <person name="Scarpelli C."/>
            <person name="Schiex T."/>
            <person name="Segurens B."/>
            <person name="Severin A.J."/>
            <person name="Sherrier D.J."/>
            <person name="Shi R."/>
            <person name="Sims S."/>
            <person name="Singer S.R."/>
            <person name="Sinharoy S."/>
            <person name="Sterck L."/>
            <person name="Viollet A."/>
            <person name="Wang B.B."/>
            <person name="Wang K."/>
            <person name="Wang M."/>
            <person name="Wang X."/>
            <person name="Warfsmann J."/>
            <person name="Weissenbach J."/>
            <person name="White D.D."/>
            <person name="White J.D."/>
            <person name="Wiley G.B."/>
            <person name="Wincker P."/>
            <person name="Xing Y."/>
            <person name="Yang L."/>
            <person name="Yao Z."/>
            <person name="Ying F."/>
            <person name="Zhai J."/>
            <person name="Zhou L."/>
            <person name="Zuber A."/>
            <person name="Denarie J."/>
            <person name="Dixon R.A."/>
            <person name="May G.D."/>
            <person name="Schwartz D.C."/>
            <person name="Rogers J."/>
            <person name="Quetier F."/>
            <person name="Town C.D."/>
            <person name="Roe B.A."/>
        </authorList>
    </citation>
    <scope>NUCLEOTIDE SEQUENCE [LARGE SCALE GENOMIC DNA]</scope>
    <source>
        <strain evidence="1">A17</strain>
        <strain evidence="2 3">cv. Jemalong A17</strain>
    </source>
</reference>
<evidence type="ECO:0000313" key="1">
    <source>
        <dbReference type="EMBL" id="AES59778.1"/>
    </source>
</evidence>
<accession>G7I7S6</accession>